<dbReference type="RefSeq" id="WP_380082389.1">
    <property type="nucleotide sequence ID" value="NZ_JBHSWD010000001.1"/>
</dbReference>
<dbReference type="EMBL" id="JBHSWD010000001">
    <property type="protein sequence ID" value="MFC6591388.1"/>
    <property type="molecule type" value="Genomic_DNA"/>
</dbReference>
<sequence length="143" mass="16071">MTMVRQTKQRQAVIEILRHTRTHPDAAWIHNQVRQELPHVSLGTVYRTLDALARDGVITPIERAGQATCYDYRHCGEDHHHAVCRHCGAVFDVDAAYLPPLPQQAFPTGFQVTDIRIEFSGFAPAAPVQQIHKPQAFAPAQML</sequence>
<comment type="similarity">
    <text evidence="1">Belongs to the Fur family.</text>
</comment>
<dbReference type="PANTHER" id="PTHR33202:SF22">
    <property type="entry name" value="HYDROGEN PEROXIDE SENSITIVE REPRESSOR"/>
    <property type="match status" value="1"/>
</dbReference>
<dbReference type="Pfam" id="PF01475">
    <property type="entry name" value="FUR"/>
    <property type="match status" value="1"/>
</dbReference>
<keyword evidence="3" id="KW-0862">Zinc</keyword>
<evidence type="ECO:0000256" key="1">
    <source>
        <dbReference type="ARBA" id="ARBA00007957"/>
    </source>
</evidence>
<protein>
    <submittedName>
        <fullName evidence="7">Transcriptional repressor</fullName>
    </submittedName>
</protein>
<evidence type="ECO:0000256" key="2">
    <source>
        <dbReference type="ARBA" id="ARBA00022491"/>
    </source>
</evidence>
<keyword evidence="6" id="KW-0804">Transcription</keyword>
<dbReference type="InterPro" id="IPR043135">
    <property type="entry name" value="Fur_C"/>
</dbReference>
<keyword evidence="8" id="KW-1185">Reference proteome</keyword>
<accession>A0ABW1YAZ8</accession>
<keyword evidence="2" id="KW-0678">Repressor</keyword>
<evidence type="ECO:0000313" key="8">
    <source>
        <dbReference type="Proteomes" id="UP001596297"/>
    </source>
</evidence>
<dbReference type="InterPro" id="IPR036390">
    <property type="entry name" value="WH_DNA-bd_sf"/>
</dbReference>
<evidence type="ECO:0000256" key="3">
    <source>
        <dbReference type="ARBA" id="ARBA00022833"/>
    </source>
</evidence>
<evidence type="ECO:0000256" key="4">
    <source>
        <dbReference type="ARBA" id="ARBA00023015"/>
    </source>
</evidence>
<dbReference type="Gene3D" id="1.10.10.10">
    <property type="entry name" value="Winged helix-like DNA-binding domain superfamily/Winged helix DNA-binding domain"/>
    <property type="match status" value="1"/>
</dbReference>
<dbReference type="InterPro" id="IPR036388">
    <property type="entry name" value="WH-like_DNA-bd_sf"/>
</dbReference>
<dbReference type="CDD" id="cd07153">
    <property type="entry name" value="Fur_like"/>
    <property type="match status" value="1"/>
</dbReference>
<dbReference type="Gene3D" id="3.30.1490.190">
    <property type="match status" value="1"/>
</dbReference>
<dbReference type="InterPro" id="IPR002481">
    <property type="entry name" value="FUR"/>
</dbReference>
<reference evidence="8" key="1">
    <citation type="journal article" date="2019" name="Int. J. Syst. Evol. Microbiol.">
        <title>The Global Catalogue of Microorganisms (GCM) 10K type strain sequencing project: providing services to taxonomists for standard genome sequencing and annotation.</title>
        <authorList>
            <consortium name="The Broad Institute Genomics Platform"/>
            <consortium name="The Broad Institute Genome Sequencing Center for Infectious Disease"/>
            <person name="Wu L."/>
            <person name="Ma J."/>
        </authorList>
    </citation>
    <scope>NUCLEOTIDE SEQUENCE [LARGE SCALE GENOMIC DNA]</scope>
    <source>
        <strain evidence="8">CGMCC 1.15772</strain>
    </source>
</reference>
<dbReference type="SUPFAM" id="SSF46785">
    <property type="entry name" value="Winged helix' DNA-binding domain"/>
    <property type="match status" value="1"/>
</dbReference>
<name>A0ABW1YAZ8_9DEIO</name>
<evidence type="ECO:0000313" key="7">
    <source>
        <dbReference type="EMBL" id="MFC6591388.1"/>
    </source>
</evidence>
<comment type="caution">
    <text evidence="7">The sequence shown here is derived from an EMBL/GenBank/DDBJ whole genome shotgun (WGS) entry which is preliminary data.</text>
</comment>
<keyword evidence="4" id="KW-0805">Transcription regulation</keyword>
<organism evidence="7 8">
    <name type="scientific">Deinococcus lacus</name>
    <dbReference type="NCBI Taxonomy" id="392561"/>
    <lineage>
        <taxon>Bacteria</taxon>
        <taxon>Thermotogati</taxon>
        <taxon>Deinococcota</taxon>
        <taxon>Deinococci</taxon>
        <taxon>Deinococcales</taxon>
        <taxon>Deinococcaceae</taxon>
        <taxon>Deinococcus</taxon>
    </lineage>
</organism>
<keyword evidence="5" id="KW-0238">DNA-binding</keyword>
<proteinExistence type="inferred from homology"/>
<dbReference type="PANTHER" id="PTHR33202">
    <property type="entry name" value="ZINC UPTAKE REGULATION PROTEIN"/>
    <property type="match status" value="1"/>
</dbReference>
<evidence type="ECO:0000256" key="6">
    <source>
        <dbReference type="ARBA" id="ARBA00023163"/>
    </source>
</evidence>
<evidence type="ECO:0000256" key="5">
    <source>
        <dbReference type="ARBA" id="ARBA00023125"/>
    </source>
</evidence>
<gene>
    <name evidence="7" type="ORF">ACFP81_04745</name>
</gene>
<dbReference type="Proteomes" id="UP001596297">
    <property type="component" value="Unassembled WGS sequence"/>
</dbReference>